<keyword evidence="3" id="KW-0067">ATP-binding</keyword>
<dbReference type="Gene3D" id="3.40.50.150">
    <property type="entry name" value="Vaccinia Virus protein VP39"/>
    <property type="match status" value="1"/>
</dbReference>
<dbReference type="InterPro" id="IPR001482">
    <property type="entry name" value="T2SS/T4SS_dom"/>
</dbReference>
<evidence type="ECO:0000313" key="5">
    <source>
        <dbReference type="EMBL" id="MBB5321245.1"/>
    </source>
</evidence>
<dbReference type="InterPro" id="IPR029063">
    <property type="entry name" value="SAM-dependent_MTases_sf"/>
</dbReference>
<feature type="domain" description="Bacterial type II secretion system protein E" evidence="4">
    <location>
        <begin position="566"/>
        <end position="580"/>
    </location>
</feature>
<dbReference type="CDD" id="cd02440">
    <property type="entry name" value="AdoMet_MTases"/>
    <property type="match status" value="1"/>
</dbReference>
<dbReference type="PANTHER" id="PTHR30258:SF2">
    <property type="entry name" value="COMG OPERON PROTEIN 1"/>
    <property type="match status" value="1"/>
</dbReference>
<dbReference type="EMBL" id="JACHFE010000004">
    <property type="protein sequence ID" value="MBB5321245.1"/>
    <property type="molecule type" value="Genomic_DNA"/>
</dbReference>
<organism evidence="5 6">
    <name type="scientific">Marinobacter oulmenensis</name>
    <dbReference type="NCBI Taxonomy" id="643747"/>
    <lineage>
        <taxon>Bacteria</taxon>
        <taxon>Pseudomonadati</taxon>
        <taxon>Pseudomonadota</taxon>
        <taxon>Gammaproteobacteria</taxon>
        <taxon>Pseudomonadales</taxon>
        <taxon>Marinobacteraceae</taxon>
        <taxon>Marinobacter</taxon>
    </lineage>
</organism>
<dbReference type="PANTHER" id="PTHR30258">
    <property type="entry name" value="TYPE II SECRETION SYSTEM PROTEIN GSPE-RELATED"/>
    <property type="match status" value="1"/>
</dbReference>
<dbReference type="PROSITE" id="PS00662">
    <property type="entry name" value="T2SP_E"/>
    <property type="match status" value="1"/>
</dbReference>
<dbReference type="InterPro" id="IPR007831">
    <property type="entry name" value="T2SS_GspE_N"/>
</dbReference>
<dbReference type="Proteomes" id="UP000591735">
    <property type="component" value="Unassembled WGS sequence"/>
</dbReference>
<accession>A0A840UFS6</accession>
<evidence type="ECO:0000256" key="1">
    <source>
        <dbReference type="ARBA" id="ARBA00006611"/>
    </source>
</evidence>
<name>A0A840UFS6_9GAMM</name>
<dbReference type="Pfam" id="PF01135">
    <property type="entry name" value="PCMT"/>
    <property type="match status" value="1"/>
</dbReference>
<dbReference type="SMART" id="SM00382">
    <property type="entry name" value="AAA"/>
    <property type="match status" value="1"/>
</dbReference>
<dbReference type="Gene3D" id="3.40.50.300">
    <property type="entry name" value="P-loop containing nucleotide triphosphate hydrolases"/>
    <property type="match status" value="1"/>
</dbReference>
<dbReference type="GO" id="GO:0016887">
    <property type="term" value="F:ATP hydrolysis activity"/>
    <property type="evidence" value="ECO:0007669"/>
    <property type="project" value="TreeGrafter"/>
</dbReference>
<dbReference type="GO" id="GO:0005886">
    <property type="term" value="C:plasma membrane"/>
    <property type="evidence" value="ECO:0007669"/>
    <property type="project" value="TreeGrafter"/>
</dbReference>
<dbReference type="InterPro" id="IPR027417">
    <property type="entry name" value="P-loop_NTPase"/>
</dbReference>
<evidence type="ECO:0000256" key="2">
    <source>
        <dbReference type="ARBA" id="ARBA00022741"/>
    </source>
</evidence>
<comment type="similarity">
    <text evidence="1">Belongs to the GSP E family.</text>
</comment>
<dbReference type="CDD" id="cd01129">
    <property type="entry name" value="PulE-GspE-like"/>
    <property type="match status" value="1"/>
</dbReference>
<dbReference type="GO" id="GO:0005524">
    <property type="term" value="F:ATP binding"/>
    <property type="evidence" value="ECO:0007669"/>
    <property type="project" value="UniProtKB-KW"/>
</dbReference>
<evidence type="ECO:0000256" key="3">
    <source>
        <dbReference type="ARBA" id="ARBA00022840"/>
    </source>
</evidence>
<evidence type="ECO:0000259" key="4">
    <source>
        <dbReference type="PROSITE" id="PS00662"/>
    </source>
</evidence>
<dbReference type="InterPro" id="IPR037257">
    <property type="entry name" value="T2SS_E_N_sf"/>
</dbReference>
<sequence>MKRIYARAEEALTRVSRHDFVAGADIAPSITGHSIPRQETVHHLLGLMPEIEPDQVVMHVGGGSGYLTAVMGELAHRVIYVDRNPVLADKARERFFAKGLHNIDVVQAEAGKGVEADEACDLVVCTTFLSDPRVLTPNLREGGHLVCLEGRAGPVPSVAMYCNRNGRLERERTLGWVDFNRNSEQILIDLGVVGEEDLARARAEAASKNERVLDVLRRSLNMEEVELYRSLAQQRGMTFTEADEVLNHLNPELFRRFSRTFLDLSRMIPVAQADGKLAVVTDDPDARTDQLERLTPVNQSTTCLLVTPTDFRRIWSALDLTVKGSRFAAEQGGATGAAAVAHGEENGKDLFGQEINKHISPYLISVYEAILLDAVGEKASDIHIEQYENRVRVRLRVDGDLHELPQYQLSAREIRGVINVIKLRAELNIAEHRLPQGGRSRLQLGETTYDLRIQTQPSLHGENAIIRLLPQTGRAMTIAELGMSSVIGSRYQRLLDNPAGLVLVVGPTGSGKSTTLYAGLQNLADDGRRKVITVEDPIEYAIDNIQQTRVRADIGFSFADAMRAFVREDPDVILVGEIRDQETALEAIRASQTGHVVLSTLHCNDAVDSLQRLYDLGVHPNSIAGELLAVIAQRLAKRICSHCRRPSEPDPVVLAEVFPDGPPAGFRCFEGAGCDKCNGRGTQGRVAIVEYMEVDTDIRNAISSQPPVGELRWRALDAGLVTMRDSALDHVIEGIIPLSELPRILPRERMAPEIRGGRRCHS</sequence>
<protein>
    <submittedName>
        <fullName evidence="5">Type IV pilus assembly protein PilB</fullName>
    </submittedName>
</protein>
<dbReference type="Pfam" id="PF00437">
    <property type="entry name" value="T2SSE"/>
    <property type="match status" value="1"/>
</dbReference>
<dbReference type="AlphaFoldDB" id="A0A840UFS6"/>
<keyword evidence="2" id="KW-0547">Nucleotide-binding</keyword>
<dbReference type="SUPFAM" id="SSF52540">
    <property type="entry name" value="P-loop containing nucleoside triphosphate hydrolases"/>
    <property type="match status" value="1"/>
</dbReference>
<dbReference type="Gene3D" id="3.30.450.90">
    <property type="match status" value="1"/>
</dbReference>
<dbReference type="RefSeq" id="WP_183702313.1">
    <property type="nucleotide sequence ID" value="NZ_JACHFE010000004.1"/>
</dbReference>
<dbReference type="SUPFAM" id="SSF160246">
    <property type="entry name" value="EspE N-terminal domain-like"/>
    <property type="match status" value="1"/>
</dbReference>
<keyword evidence="6" id="KW-1185">Reference proteome</keyword>
<proteinExistence type="inferred from homology"/>
<dbReference type="Pfam" id="PF05157">
    <property type="entry name" value="MshEN"/>
    <property type="match status" value="1"/>
</dbReference>
<comment type="caution">
    <text evidence="5">The sequence shown here is derived from an EMBL/GenBank/DDBJ whole genome shotgun (WGS) entry which is preliminary data.</text>
</comment>
<dbReference type="InterPro" id="IPR003593">
    <property type="entry name" value="AAA+_ATPase"/>
</dbReference>
<evidence type="ECO:0000313" key="6">
    <source>
        <dbReference type="Proteomes" id="UP000591735"/>
    </source>
</evidence>
<gene>
    <name evidence="5" type="ORF">HNR38_001734</name>
</gene>
<dbReference type="SUPFAM" id="SSF53335">
    <property type="entry name" value="S-adenosyl-L-methionine-dependent methyltransferases"/>
    <property type="match status" value="1"/>
</dbReference>
<reference evidence="5 6" key="1">
    <citation type="submission" date="2020-08" db="EMBL/GenBank/DDBJ databases">
        <title>Genomic Encyclopedia of Type Strains, Phase IV (KMG-IV): sequencing the most valuable type-strain genomes for metagenomic binning, comparative biology and taxonomic classification.</title>
        <authorList>
            <person name="Goeker M."/>
        </authorList>
    </citation>
    <scope>NUCLEOTIDE SEQUENCE [LARGE SCALE GENOMIC DNA]</scope>
    <source>
        <strain evidence="5 6">DSM 22359</strain>
    </source>
</reference>